<feature type="transmembrane region" description="Helical" evidence="6">
    <location>
        <begin position="68"/>
        <end position="85"/>
    </location>
</feature>
<evidence type="ECO:0000256" key="1">
    <source>
        <dbReference type="ARBA" id="ARBA00004651"/>
    </source>
</evidence>
<feature type="transmembrane region" description="Helical" evidence="6">
    <location>
        <begin position="34"/>
        <end position="56"/>
    </location>
</feature>
<protein>
    <recommendedName>
        <fullName evidence="8">Cytochrome C oxidase subunit IV</fullName>
    </recommendedName>
</protein>
<proteinExistence type="predicted"/>
<dbReference type="GO" id="GO:0005886">
    <property type="term" value="C:plasma membrane"/>
    <property type="evidence" value="ECO:0007669"/>
    <property type="project" value="UniProtKB-SubCell"/>
</dbReference>
<evidence type="ECO:0000313" key="7">
    <source>
        <dbReference type="EMBL" id="SVB81585.1"/>
    </source>
</evidence>
<gene>
    <name evidence="7" type="ORF">METZ01_LOCUS234439</name>
</gene>
<reference evidence="7" key="1">
    <citation type="submission" date="2018-05" db="EMBL/GenBank/DDBJ databases">
        <authorList>
            <person name="Lanie J.A."/>
            <person name="Ng W.-L."/>
            <person name="Kazmierczak K.M."/>
            <person name="Andrzejewski T.M."/>
            <person name="Davidsen T.M."/>
            <person name="Wayne K.J."/>
            <person name="Tettelin H."/>
            <person name="Glass J.I."/>
            <person name="Rusch D."/>
            <person name="Podicherti R."/>
            <person name="Tsui H.-C.T."/>
            <person name="Winkler M.E."/>
        </authorList>
    </citation>
    <scope>NUCLEOTIDE SEQUENCE</scope>
</reference>
<evidence type="ECO:0000256" key="4">
    <source>
        <dbReference type="ARBA" id="ARBA00022989"/>
    </source>
</evidence>
<feature type="transmembrane region" description="Helical" evidence="6">
    <location>
        <begin position="9"/>
        <end position="28"/>
    </location>
</feature>
<dbReference type="InterPro" id="IPR005171">
    <property type="entry name" value="Cyt_c_oxidase_su4_prok"/>
</dbReference>
<accession>A0A382H388</accession>
<dbReference type="EMBL" id="UINC01058848">
    <property type="protein sequence ID" value="SVB81585.1"/>
    <property type="molecule type" value="Genomic_DNA"/>
</dbReference>
<organism evidence="7">
    <name type="scientific">marine metagenome</name>
    <dbReference type="NCBI Taxonomy" id="408172"/>
    <lineage>
        <taxon>unclassified sequences</taxon>
        <taxon>metagenomes</taxon>
        <taxon>ecological metagenomes</taxon>
    </lineage>
</organism>
<keyword evidence="2" id="KW-1003">Cell membrane</keyword>
<evidence type="ECO:0000256" key="3">
    <source>
        <dbReference type="ARBA" id="ARBA00022692"/>
    </source>
</evidence>
<keyword evidence="4 6" id="KW-1133">Transmembrane helix</keyword>
<dbReference type="AlphaFoldDB" id="A0A382H388"/>
<dbReference type="Pfam" id="PF03626">
    <property type="entry name" value="COX4_pro"/>
    <property type="match status" value="1"/>
</dbReference>
<sequence length="93" mass="10840">MDKDHKKTYLYTAIVLAILTVLELGVYQLPLVKISQIVLLLAFAITKMMLVALIYMHLRYETKALRRILFIPIPAAILFAWALMYDLPFRWVS</sequence>
<comment type="subcellular location">
    <subcellularLocation>
        <location evidence="1">Cell membrane</location>
        <topology evidence="1">Multi-pass membrane protein</topology>
    </subcellularLocation>
</comment>
<evidence type="ECO:0000256" key="6">
    <source>
        <dbReference type="SAM" id="Phobius"/>
    </source>
</evidence>
<keyword evidence="3 6" id="KW-0812">Transmembrane</keyword>
<evidence type="ECO:0000256" key="2">
    <source>
        <dbReference type="ARBA" id="ARBA00022475"/>
    </source>
</evidence>
<evidence type="ECO:0000256" key="5">
    <source>
        <dbReference type="ARBA" id="ARBA00023136"/>
    </source>
</evidence>
<keyword evidence="5 6" id="KW-0472">Membrane</keyword>
<evidence type="ECO:0008006" key="8">
    <source>
        <dbReference type="Google" id="ProtNLM"/>
    </source>
</evidence>
<name>A0A382H388_9ZZZZ</name>